<proteinExistence type="predicted"/>
<evidence type="ECO:0000256" key="1">
    <source>
        <dbReference type="SAM" id="MobiDB-lite"/>
    </source>
</evidence>
<sequence>MATRQQPDINSRLHTSRPLADTLDRNIQVANNGATTITRVGGEEASVVPRVHWQGSATPAHGSGKIYHMEDLVRNDLSE</sequence>
<name>A0ABN8I346_9NEOP</name>
<organism evidence="2 3">
    <name type="scientific">Iphiclides podalirius</name>
    <name type="common">scarce swallowtail</name>
    <dbReference type="NCBI Taxonomy" id="110791"/>
    <lineage>
        <taxon>Eukaryota</taxon>
        <taxon>Metazoa</taxon>
        <taxon>Ecdysozoa</taxon>
        <taxon>Arthropoda</taxon>
        <taxon>Hexapoda</taxon>
        <taxon>Insecta</taxon>
        <taxon>Pterygota</taxon>
        <taxon>Neoptera</taxon>
        <taxon>Endopterygota</taxon>
        <taxon>Lepidoptera</taxon>
        <taxon>Glossata</taxon>
        <taxon>Ditrysia</taxon>
        <taxon>Papilionoidea</taxon>
        <taxon>Papilionidae</taxon>
        <taxon>Papilioninae</taxon>
        <taxon>Iphiclides</taxon>
    </lineage>
</organism>
<accession>A0ABN8I346</accession>
<feature type="non-terminal residue" evidence="2">
    <location>
        <position position="79"/>
    </location>
</feature>
<keyword evidence="3" id="KW-1185">Reference proteome</keyword>
<feature type="compositionally biased region" description="Polar residues" evidence="1">
    <location>
        <begin position="1"/>
        <end position="13"/>
    </location>
</feature>
<evidence type="ECO:0000313" key="2">
    <source>
        <dbReference type="EMBL" id="CAH2047669.1"/>
    </source>
</evidence>
<protein>
    <submittedName>
        <fullName evidence="2">Uncharacterized protein</fullName>
    </submittedName>
</protein>
<dbReference type="Proteomes" id="UP000837857">
    <property type="component" value="Chromosome 17"/>
</dbReference>
<evidence type="ECO:0000313" key="3">
    <source>
        <dbReference type="Proteomes" id="UP000837857"/>
    </source>
</evidence>
<reference evidence="2" key="1">
    <citation type="submission" date="2022-03" db="EMBL/GenBank/DDBJ databases">
        <authorList>
            <person name="Martin H S."/>
        </authorList>
    </citation>
    <scope>NUCLEOTIDE SEQUENCE</scope>
</reference>
<dbReference type="EMBL" id="OW152829">
    <property type="protein sequence ID" value="CAH2047669.1"/>
    <property type="molecule type" value="Genomic_DNA"/>
</dbReference>
<gene>
    <name evidence="2" type="ORF">IPOD504_LOCUS5883</name>
</gene>
<feature type="region of interest" description="Disordered" evidence="1">
    <location>
        <begin position="1"/>
        <end position="20"/>
    </location>
</feature>